<gene>
    <name evidence="2" type="primary">Dper\GL16406</name>
    <name evidence="2" type="ORF">Dper_GL16406</name>
</gene>
<organism evidence="3">
    <name type="scientific">Drosophila persimilis</name>
    <name type="common">Fruit fly</name>
    <dbReference type="NCBI Taxonomy" id="7234"/>
    <lineage>
        <taxon>Eukaryota</taxon>
        <taxon>Metazoa</taxon>
        <taxon>Ecdysozoa</taxon>
        <taxon>Arthropoda</taxon>
        <taxon>Hexapoda</taxon>
        <taxon>Insecta</taxon>
        <taxon>Pterygota</taxon>
        <taxon>Neoptera</taxon>
        <taxon>Endopterygota</taxon>
        <taxon>Diptera</taxon>
        <taxon>Brachycera</taxon>
        <taxon>Muscomorpha</taxon>
        <taxon>Ephydroidea</taxon>
        <taxon>Drosophilidae</taxon>
        <taxon>Drosophila</taxon>
        <taxon>Sophophora</taxon>
    </lineage>
</organism>
<dbReference type="HOGENOM" id="CLU_1817807_0_0_1"/>
<sequence>MLLLTSCALLITLAGGIHPSTDRPCDTYDLFSPRILVTSDSTHPISTAELPITLVRRWLRELGLIQLRSQVVQAKHMRSKEGTILFELRTALQALQVVDTWNSPSAQDRGVLKGLKANQTKIDFFNDFPKAGEFDTEGSTIC</sequence>
<dbReference type="AlphaFoldDB" id="B4GQP6"/>
<dbReference type="Proteomes" id="UP000008744">
    <property type="component" value="Unassembled WGS sequence"/>
</dbReference>
<keyword evidence="1" id="KW-0732">Signal</keyword>
<dbReference type="OMA" id="TWNSPSA"/>
<protein>
    <submittedName>
        <fullName evidence="2">GL16406</fullName>
    </submittedName>
</protein>
<feature type="signal peptide" evidence="1">
    <location>
        <begin position="1"/>
        <end position="16"/>
    </location>
</feature>
<evidence type="ECO:0000313" key="3">
    <source>
        <dbReference type="Proteomes" id="UP000008744"/>
    </source>
</evidence>
<accession>B4GQP6</accession>
<feature type="chain" id="PRO_5002807357" evidence="1">
    <location>
        <begin position="17"/>
        <end position="142"/>
    </location>
</feature>
<keyword evidence="3" id="KW-1185">Reference proteome</keyword>
<evidence type="ECO:0000256" key="1">
    <source>
        <dbReference type="SAM" id="SignalP"/>
    </source>
</evidence>
<evidence type="ECO:0000313" key="2">
    <source>
        <dbReference type="EMBL" id="EDW39918.1"/>
    </source>
</evidence>
<proteinExistence type="predicted"/>
<name>B4GQP6_DROPE</name>
<dbReference type="PhylomeDB" id="B4GQP6"/>
<reference evidence="2 3" key="1">
    <citation type="journal article" date="2007" name="Nature">
        <title>Evolution of genes and genomes on the Drosophila phylogeny.</title>
        <authorList>
            <consortium name="Drosophila 12 Genomes Consortium"/>
            <person name="Clark A.G."/>
            <person name="Eisen M.B."/>
            <person name="Smith D.R."/>
            <person name="Bergman C.M."/>
            <person name="Oliver B."/>
            <person name="Markow T.A."/>
            <person name="Kaufman T.C."/>
            <person name="Kellis M."/>
            <person name="Gelbart W."/>
            <person name="Iyer V.N."/>
            <person name="Pollard D.A."/>
            <person name="Sackton T.B."/>
            <person name="Larracuente A.M."/>
            <person name="Singh N.D."/>
            <person name="Abad J.P."/>
            <person name="Abt D.N."/>
            <person name="Adryan B."/>
            <person name="Aguade M."/>
            <person name="Akashi H."/>
            <person name="Anderson W.W."/>
            <person name="Aquadro C.F."/>
            <person name="Ardell D.H."/>
            <person name="Arguello R."/>
            <person name="Artieri C.G."/>
            <person name="Barbash D.A."/>
            <person name="Barker D."/>
            <person name="Barsanti P."/>
            <person name="Batterham P."/>
            <person name="Batzoglou S."/>
            <person name="Begun D."/>
            <person name="Bhutkar A."/>
            <person name="Blanco E."/>
            <person name="Bosak S.A."/>
            <person name="Bradley R.K."/>
            <person name="Brand A.D."/>
            <person name="Brent M.R."/>
            <person name="Brooks A.N."/>
            <person name="Brown R.H."/>
            <person name="Butlin R.K."/>
            <person name="Caggese C."/>
            <person name="Calvi B.R."/>
            <person name="Bernardo de Carvalho A."/>
            <person name="Caspi A."/>
            <person name="Castrezana S."/>
            <person name="Celniker S.E."/>
            <person name="Chang J.L."/>
            <person name="Chapple C."/>
            <person name="Chatterji S."/>
            <person name="Chinwalla A."/>
            <person name="Civetta A."/>
            <person name="Clifton S.W."/>
            <person name="Comeron J.M."/>
            <person name="Costello J.C."/>
            <person name="Coyne J.A."/>
            <person name="Daub J."/>
            <person name="David R.G."/>
            <person name="Delcher A.L."/>
            <person name="Delehaunty K."/>
            <person name="Do C.B."/>
            <person name="Ebling H."/>
            <person name="Edwards K."/>
            <person name="Eickbush T."/>
            <person name="Evans J.D."/>
            <person name="Filipski A."/>
            <person name="Findeiss S."/>
            <person name="Freyhult E."/>
            <person name="Fulton L."/>
            <person name="Fulton R."/>
            <person name="Garcia A.C."/>
            <person name="Gardiner A."/>
            <person name="Garfield D.A."/>
            <person name="Garvin B.E."/>
            <person name="Gibson G."/>
            <person name="Gilbert D."/>
            <person name="Gnerre S."/>
            <person name="Godfrey J."/>
            <person name="Good R."/>
            <person name="Gotea V."/>
            <person name="Gravely B."/>
            <person name="Greenberg A.J."/>
            <person name="Griffiths-Jones S."/>
            <person name="Gross S."/>
            <person name="Guigo R."/>
            <person name="Gustafson E.A."/>
            <person name="Haerty W."/>
            <person name="Hahn M.W."/>
            <person name="Halligan D.L."/>
            <person name="Halpern A.L."/>
            <person name="Halter G.M."/>
            <person name="Han M.V."/>
            <person name="Heger A."/>
            <person name="Hillier L."/>
            <person name="Hinrichs A.S."/>
            <person name="Holmes I."/>
            <person name="Hoskins R.A."/>
            <person name="Hubisz M.J."/>
            <person name="Hultmark D."/>
            <person name="Huntley M.A."/>
            <person name="Jaffe D.B."/>
            <person name="Jagadeeshan S."/>
            <person name="Jeck W.R."/>
            <person name="Johnson J."/>
            <person name="Jones C.D."/>
            <person name="Jordan W.C."/>
            <person name="Karpen G.H."/>
            <person name="Kataoka E."/>
            <person name="Keightley P.D."/>
            <person name="Kheradpour P."/>
            <person name="Kirkness E.F."/>
            <person name="Koerich L.B."/>
            <person name="Kristiansen K."/>
            <person name="Kudrna D."/>
            <person name="Kulathinal R.J."/>
            <person name="Kumar S."/>
            <person name="Kwok R."/>
            <person name="Lander E."/>
            <person name="Langley C.H."/>
            <person name="Lapoint R."/>
            <person name="Lazzaro B.P."/>
            <person name="Lee S.J."/>
            <person name="Levesque L."/>
            <person name="Li R."/>
            <person name="Lin C.F."/>
            <person name="Lin M.F."/>
            <person name="Lindblad-Toh K."/>
            <person name="Llopart A."/>
            <person name="Long M."/>
            <person name="Low L."/>
            <person name="Lozovsky E."/>
            <person name="Lu J."/>
            <person name="Luo M."/>
            <person name="Machado C.A."/>
            <person name="Makalowski W."/>
            <person name="Marzo M."/>
            <person name="Matsuda M."/>
            <person name="Matzkin L."/>
            <person name="McAllister B."/>
            <person name="McBride C.S."/>
            <person name="McKernan B."/>
            <person name="McKernan K."/>
            <person name="Mendez-Lago M."/>
            <person name="Minx P."/>
            <person name="Mollenhauer M.U."/>
            <person name="Montooth K."/>
            <person name="Mount S.M."/>
            <person name="Mu X."/>
            <person name="Myers E."/>
            <person name="Negre B."/>
            <person name="Newfeld S."/>
            <person name="Nielsen R."/>
            <person name="Noor M.A."/>
            <person name="O'Grady P."/>
            <person name="Pachter L."/>
            <person name="Papaceit M."/>
            <person name="Parisi M.J."/>
            <person name="Parisi M."/>
            <person name="Parts L."/>
            <person name="Pedersen J.S."/>
            <person name="Pesole G."/>
            <person name="Phillippy A.M."/>
            <person name="Ponting C.P."/>
            <person name="Pop M."/>
            <person name="Porcelli D."/>
            <person name="Powell J.R."/>
            <person name="Prohaska S."/>
            <person name="Pruitt K."/>
            <person name="Puig M."/>
            <person name="Quesneville H."/>
            <person name="Ram K.R."/>
            <person name="Rand D."/>
            <person name="Rasmussen M.D."/>
            <person name="Reed L.K."/>
            <person name="Reenan R."/>
            <person name="Reily A."/>
            <person name="Remington K.A."/>
            <person name="Rieger T.T."/>
            <person name="Ritchie M.G."/>
            <person name="Robin C."/>
            <person name="Rogers Y.H."/>
            <person name="Rohde C."/>
            <person name="Rozas J."/>
            <person name="Rubenfield M.J."/>
            <person name="Ruiz A."/>
            <person name="Russo S."/>
            <person name="Salzberg S.L."/>
            <person name="Sanchez-Gracia A."/>
            <person name="Saranga D.J."/>
            <person name="Sato H."/>
            <person name="Schaeffer S.W."/>
            <person name="Schatz M.C."/>
            <person name="Schlenke T."/>
            <person name="Schwartz R."/>
            <person name="Segarra C."/>
            <person name="Singh R.S."/>
            <person name="Sirot L."/>
            <person name="Sirota M."/>
            <person name="Sisneros N.B."/>
            <person name="Smith C.D."/>
            <person name="Smith T.F."/>
            <person name="Spieth J."/>
            <person name="Stage D.E."/>
            <person name="Stark A."/>
            <person name="Stephan W."/>
            <person name="Strausberg R.L."/>
            <person name="Strempel S."/>
            <person name="Sturgill D."/>
            <person name="Sutton G."/>
            <person name="Sutton G.G."/>
            <person name="Tao W."/>
            <person name="Teichmann S."/>
            <person name="Tobari Y.N."/>
            <person name="Tomimura Y."/>
            <person name="Tsolas J.M."/>
            <person name="Valente V.L."/>
            <person name="Venter E."/>
            <person name="Venter J.C."/>
            <person name="Vicario S."/>
            <person name="Vieira F.G."/>
            <person name="Vilella A.J."/>
            <person name="Villasante A."/>
            <person name="Walenz B."/>
            <person name="Wang J."/>
            <person name="Wasserman M."/>
            <person name="Watts T."/>
            <person name="Wilson D."/>
            <person name="Wilson R.K."/>
            <person name="Wing R.A."/>
            <person name="Wolfner M.F."/>
            <person name="Wong A."/>
            <person name="Wong G.K."/>
            <person name="Wu C.I."/>
            <person name="Wu G."/>
            <person name="Yamamoto D."/>
            <person name="Yang H.P."/>
            <person name="Yang S.P."/>
            <person name="Yorke J.A."/>
            <person name="Yoshida K."/>
            <person name="Zdobnov E."/>
            <person name="Zhang P."/>
            <person name="Zhang Y."/>
            <person name="Zimin A.V."/>
            <person name="Baldwin J."/>
            <person name="Abdouelleil A."/>
            <person name="Abdulkadir J."/>
            <person name="Abebe A."/>
            <person name="Abera B."/>
            <person name="Abreu J."/>
            <person name="Acer S.C."/>
            <person name="Aftuck L."/>
            <person name="Alexander A."/>
            <person name="An P."/>
            <person name="Anderson E."/>
            <person name="Anderson S."/>
            <person name="Arachi H."/>
            <person name="Azer M."/>
            <person name="Bachantsang P."/>
            <person name="Barry A."/>
            <person name="Bayul T."/>
            <person name="Berlin A."/>
            <person name="Bessette D."/>
            <person name="Bloom T."/>
            <person name="Blye J."/>
            <person name="Boguslavskiy L."/>
            <person name="Bonnet C."/>
            <person name="Boukhgalter B."/>
            <person name="Bourzgui I."/>
            <person name="Brown A."/>
            <person name="Cahill P."/>
            <person name="Channer S."/>
            <person name="Cheshatsang Y."/>
            <person name="Chuda L."/>
            <person name="Citroen M."/>
            <person name="Collymore A."/>
            <person name="Cooke P."/>
            <person name="Costello M."/>
            <person name="D'Aco K."/>
            <person name="Daza R."/>
            <person name="De Haan G."/>
            <person name="DeGray S."/>
            <person name="DeMaso C."/>
            <person name="Dhargay N."/>
            <person name="Dooley K."/>
            <person name="Dooley E."/>
            <person name="Doricent M."/>
            <person name="Dorje P."/>
            <person name="Dorjee K."/>
            <person name="Dupes A."/>
            <person name="Elong R."/>
            <person name="Falk J."/>
            <person name="Farina A."/>
            <person name="Faro S."/>
            <person name="Ferguson D."/>
            <person name="Fisher S."/>
            <person name="Foley C.D."/>
            <person name="Franke A."/>
            <person name="Friedrich D."/>
            <person name="Gadbois L."/>
            <person name="Gearin G."/>
            <person name="Gearin C.R."/>
            <person name="Giannoukos G."/>
            <person name="Goode T."/>
            <person name="Graham J."/>
            <person name="Grandbois E."/>
            <person name="Grewal S."/>
            <person name="Gyaltsen K."/>
            <person name="Hafez N."/>
            <person name="Hagos B."/>
            <person name="Hall J."/>
            <person name="Henson C."/>
            <person name="Hollinger A."/>
            <person name="Honan T."/>
            <person name="Huard M.D."/>
            <person name="Hughes L."/>
            <person name="Hurhula B."/>
            <person name="Husby M.E."/>
            <person name="Kamat A."/>
            <person name="Kanga B."/>
            <person name="Kashin S."/>
            <person name="Khazanovich D."/>
            <person name="Kisner P."/>
            <person name="Lance K."/>
            <person name="Lara M."/>
            <person name="Lee W."/>
            <person name="Lennon N."/>
            <person name="Letendre F."/>
            <person name="LeVine R."/>
            <person name="Lipovsky A."/>
            <person name="Liu X."/>
            <person name="Liu J."/>
            <person name="Liu S."/>
            <person name="Lokyitsang T."/>
            <person name="Lokyitsang Y."/>
            <person name="Lubonja R."/>
            <person name="Lui A."/>
            <person name="MacDonald P."/>
            <person name="Magnisalis V."/>
            <person name="Maru K."/>
            <person name="Matthews C."/>
            <person name="McCusker W."/>
            <person name="McDonough S."/>
            <person name="Mehta T."/>
            <person name="Meldrim J."/>
            <person name="Meneus L."/>
            <person name="Mihai O."/>
            <person name="Mihalev A."/>
            <person name="Mihova T."/>
            <person name="Mittelman R."/>
            <person name="Mlenga V."/>
            <person name="Montmayeur A."/>
            <person name="Mulrain L."/>
            <person name="Navidi A."/>
            <person name="Naylor J."/>
            <person name="Negash T."/>
            <person name="Nguyen T."/>
            <person name="Nguyen N."/>
            <person name="Nicol R."/>
            <person name="Norbu C."/>
            <person name="Norbu N."/>
            <person name="Novod N."/>
            <person name="O'Neill B."/>
            <person name="Osman S."/>
            <person name="Markiewicz E."/>
            <person name="Oyono O.L."/>
            <person name="Patti C."/>
            <person name="Phunkhang P."/>
            <person name="Pierre F."/>
            <person name="Priest M."/>
            <person name="Raghuraman S."/>
            <person name="Rege F."/>
            <person name="Reyes R."/>
            <person name="Rise C."/>
            <person name="Rogov P."/>
            <person name="Ross K."/>
            <person name="Ryan E."/>
            <person name="Settipalli S."/>
            <person name="Shea T."/>
            <person name="Sherpa N."/>
            <person name="Shi L."/>
            <person name="Shih D."/>
            <person name="Sparrow T."/>
            <person name="Spaulding J."/>
            <person name="Stalker J."/>
            <person name="Stange-Thomann N."/>
            <person name="Stavropoulos S."/>
            <person name="Stone C."/>
            <person name="Strader C."/>
            <person name="Tesfaye S."/>
            <person name="Thomson T."/>
            <person name="Thoulutsang Y."/>
            <person name="Thoulutsang D."/>
            <person name="Topham K."/>
            <person name="Topping I."/>
            <person name="Tsamla T."/>
            <person name="Vassiliev H."/>
            <person name="Vo A."/>
            <person name="Wangchuk T."/>
            <person name="Wangdi T."/>
            <person name="Weiand M."/>
            <person name="Wilkinson J."/>
            <person name="Wilson A."/>
            <person name="Yadav S."/>
            <person name="Young G."/>
            <person name="Yu Q."/>
            <person name="Zembek L."/>
            <person name="Zhong D."/>
            <person name="Zimmer A."/>
            <person name="Zwirko Z."/>
            <person name="Jaffe D.B."/>
            <person name="Alvarez P."/>
            <person name="Brockman W."/>
            <person name="Butler J."/>
            <person name="Chin C."/>
            <person name="Gnerre S."/>
            <person name="Grabherr M."/>
            <person name="Kleber M."/>
            <person name="Mauceli E."/>
            <person name="MacCallum I."/>
        </authorList>
    </citation>
    <scope>NUCLEOTIDE SEQUENCE [LARGE SCALE GENOMIC DNA]</scope>
    <source>
        <strain evidence="3">MSH-3 / Tucson 14011-0111.49</strain>
    </source>
</reference>
<dbReference type="EMBL" id="CH479187">
    <property type="protein sequence ID" value="EDW39918.1"/>
    <property type="molecule type" value="Genomic_DNA"/>
</dbReference>